<reference evidence="1 2" key="1">
    <citation type="submission" date="2016-10" db="EMBL/GenBank/DDBJ databases">
        <title>Genome sequence of Streptomyces sp. MUSC 1.</title>
        <authorList>
            <person name="Lee L.-H."/>
            <person name="Ser H.-L."/>
            <person name="Law J.W.-F."/>
        </authorList>
    </citation>
    <scope>NUCLEOTIDE SEQUENCE [LARGE SCALE GENOMIC DNA]</scope>
    <source>
        <strain evidence="1 2">MUSC 1</strain>
    </source>
</reference>
<name>A0A1S2QLI4_9ACTN</name>
<proteinExistence type="predicted"/>
<accession>A0A1S2QLI4</accession>
<dbReference type="EMBL" id="MLYO01000015">
    <property type="protein sequence ID" value="OIK06316.1"/>
    <property type="molecule type" value="Genomic_DNA"/>
</dbReference>
<sequence>MTVLPLDPQADPGRRAWAACPSCADERGCEPCAAGRSCAEHWRYLLSSTGSLLCLQCPACTHVWVHDSGFGVTRSPL</sequence>
<dbReference type="AlphaFoldDB" id="A0A1S2QLI4"/>
<comment type="caution">
    <text evidence="1">The sequence shown here is derived from an EMBL/GenBank/DDBJ whole genome shotgun (WGS) entry which is preliminary data.</text>
</comment>
<dbReference type="RefSeq" id="WP_071380047.1">
    <property type="nucleotide sequence ID" value="NZ_MLYO01000015.1"/>
</dbReference>
<keyword evidence="2" id="KW-1185">Reference proteome</keyword>
<evidence type="ECO:0000313" key="2">
    <source>
        <dbReference type="Proteomes" id="UP000179642"/>
    </source>
</evidence>
<evidence type="ECO:0000313" key="1">
    <source>
        <dbReference type="EMBL" id="OIK06316.1"/>
    </source>
</evidence>
<organism evidence="1 2">
    <name type="scientific">Streptomyces monashensis</name>
    <dbReference type="NCBI Taxonomy" id="1678012"/>
    <lineage>
        <taxon>Bacteria</taxon>
        <taxon>Bacillati</taxon>
        <taxon>Actinomycetota</taxon>
        <taxon>Actinomycetes</taxon>
        <taxon>Kitasatosporales</taxon>
        <taxon>Streptomycetaceae</taxon>
        <taxon>Streptomyces</taxon>
    </lineage>
</organism>
<protein>
    <submittedName>
        <fullName evidence="1">Uncharacterized protein</fullName>
    </submittedName>
</protein>
<dbReference type="Proteomes" id="UP000179642">
    <property type="component" value="Unassembled WGS sequence"/>
</dbReference>
<gene>
    <name evidence="1" type="ORF">BIV23_07940</name>
</gene>